<proteinExistence type="predicted"/>
<protein>
    <submittedName>
        <fullName evidence="3">Uncharacterized protein</fullName>
    </submittedName>
</protein>
<feature type="coiled-coil region" evidence="1">
    <location>
        <begin position="334"/>
        <end position="361"/>
    </location>
</feature>
<dbReference type="AlphaFoldDB" id="A0A7S3GJ42"/>
<evidence type="ECO:0000256" key="1">
    <source>
        <dbReference type="SAM" id="Coils"/>
    </source>
</evidence>
<feature type="compositionally biased region" description="Basic and acidic residues" evidence="2">
    <location>
        <begin position="238"/>
        <end position="251"/>
    </location>
</feature>
<reference evidence="3" key="1">
    <citation type="submission" date="2021-01" db="EMBL/GenBank/DDBJ databases">
        <authorList>
            <person name="Corre E."/>
            <person name="Pelletier E."/>
            <person name="Niang G."/>
            <person name="Scheremetjew M."/>
            <person name="Finn R."/>
            <person name="Kale V."/>
            <person name="Holt S."/>
            <person name="Cochrane G."/>
            <person name="Meng A."/>
            <person name="Brown T."/>
            <person name="Cohen L."/>
        </authorList>
    </citation>
    <scope>NUCLEOTIDE SEQUENCE</scope>
    <source>
        <strain evidence="3">NIES-2562</strain>
    </source>
</reference>
<feature type="region of interest" description="Disordered" evidence="2">
    <location>
        <begin position="226"/>
        <end position="258"/>
    </location>
</feature>
<name>A0A7S3GJ42_9EUKA</name>
<feature type="compositionally biased region" description="Basic and acidic residues" evidence="2">
    <location>
        <begin position="35"/>
        <end position="46"/>
    </location>
</feature>
<evidence type="ECO:0000313" key="3">
    <source>
        <dbReference type="EMBL" id="CAE0267942.1"/>
    </source>
</evidence>
<accession>A0A7S3GJ42</accession>
<evidence type="ECO:0000256" key="2">
    <source>
        <dbReference type="SAM" id="MobiDB-lite"/>
    </source>
</evidence>
<feature type="region of interest" description="Disordered" evidence="2">
    <location>
        <begin position="1"/>
        <end position="139"/>
    </location>
</feature>
<organism evidence="3">
    <name type="scientific">Palpitomonas bilix</name>
    <dbReference type="NCBI Taxonomy" id="652834"/>
    <lineage>
        <taxon>Eukaryota</taxon>
        <taxon>Eukaryota incertae sedis</taxon>
    </lineage>
</organism>
<dbReference type="EMBL" id="HBIB01046098">
    <property type="protein sequence ID" value="CAE0267942.1"/>
    <property type="molecule type" value="Transcribed_RNA"/>
</dbReference>
<keyword evidence="1" id="KW-0175">Coiled coil</keyword>
<sequence length="374" mass="43047">MSKQQSKGVSPRELSREIQKLYARSRTPDMTSSEEGERQKLLRELQADPSPLLQVPDSLLKKTQGRLIKQGSATYHSNVPLGSKAMPAPMWDDSPRSKFRSSSSFDYSPPPRVGGGRGGESRDGMASPTRFRTDRNSSTVYMGGFREKVATKYEDDFQQWKVPVQKVTRNARPHSQMSQVHIGLAGVEEEETDHFMTSTGMSFASPLIANTQSEVYTVPTRISKNRNASQVPLPKGYNWEEEKEKQRERGRRDKKSRALAKATFKTTSTDFNERVERAVRQGYRSDYAEMNLTYAGKDKLRSDTMISKETPDWFRVPQVHLREKPRTPKITEEEDRVKEELAKLSRRSKLLKSDLARIQHEKKEKSRMYRQMYK</sequence>
<gene>
    <name evidence="3" type="ORF">PBIL07802_LOCUS30288</name>
</gene>